<dbReference type="Proteomes" id="UP000198604">
    <property type="component" value="Unassembled WGS sequence"/>
</dbReference>
<dbReference type="SUPFAM" id="SSF52833">
    <property type="entry name" value="Thioredoxin-like"/>
    <property type="match status" value="1"/>
</dbReference>
<keyword evidence="3" id="KW-1185">Reference proteome</keyword>
<proteinExistence type="inferred from homology"/>
<evidence type="ECO:0000313" key="2">
    <source>
        <dbReference type="EMBL" id="CQR25516.1"/>
    </source>
</evidence>
<dbReference type="InterPro" id="IPR006660">
    <property type="entry name" value="Arsenate_reductase-like"/>
</dbReference>
<comment type="similarity">
    <text evidence="1">Belongs to the ArsC family.</text>
</comment>
<gene>
    <name evidence="2" type="ORF">BN1356_01863</name>
</gene>
<reference evidence="3" key="1">
    <citation type="submission" date="2015-03" db="EMBL/GenBank/DDBJ databases">
        <authorList>
            <person name="Urmite Genomes"/>
        </authorList>
    </citation>
    <scope>NUCLEOTIDE SEQUENCE [LARGE SCALE GENOMIC DNA]</scope>
    <source>
        <strain evidence="3">FF10</strain>
    </source>
</reference>
<evidence type="ECO:0000313" key="3">
    <source>
        <dbReference type="Proteomes" id="UP000198604"/>
    </source>
</evidence>
<name>A0A0E3WFH3_9STRE</name>
<protein>
    <submittedName>
        <fullName evidence="2">Arsenate reductase</fullName>
    </submittedName>
</protein>
<dbReference type="AlphaFoldDB" id="A0A0E3WFH3"/>
<dbReference type="PANTHER" id="PTHR30041:SF4">
    <property type="entry name" value="ARSENATE REDUCTASE"/>
    <property type="match status" value="1"/>
</dbReference>
<dbReference type="STRING" id="1608583.BN1356_01863"/>
<accession>A0A0E3WFH3</accession>
<dbReference type="EMBL" id="CTEN01000004">
    <property type="protein sequence ID" value="CQR25516.1"/>
    <property type="molecule type" value="Genomic_DNA"/>
</dbReference>
<sequence>MASQDIYVDWINYLETPLRAEELLKLIEKMQVKPSQVIRMSEEERLSLSEEEVFDLLVAQPELLNRPIVEQDDSAFLCRPLEVIKEKMPAYDWSEYL</sequence>
<organism evidence="2 3">
    <name type="scientific">Streptococcus varani</name>
    <dbReference type="NCBI Taxonomy" id="1608583"/>
    <lineage>
        <taxon>Bacteria</taxon>
        <taxon>Bacillati</taxon>
        <taxon>Bacillota</taxon>
        <taxon>Bacilli</taxon>
        <taxon>Lactobacillales</taxon>
        <taxon>Streptococcaceae</taxon>
        <taxon>Streptococcus</taxon>
    </lineage>
</organism>
<dbReference type="Pfam" id="PF03960">
    <property type="entry name" value="ArsC"/>
    <property type="match status" value="1"/>
</dbReference>
<evidence type="ECO:0000256" key="1">
    <source>
        <dbReference type="PROSITE-ProRule" id="PRU01282"/>
    </source>
</evidence>
<dbReference type="InterPro" id="IPR036249">
    <property type="entry name" value="Thioredoxin-like_sf"/>
</dbReference>
<dbReference type="Gene3D" id="3.40.30.10">
    <property type="entry name" value="Glutaredoxin"/>
    <property type="match status" value="1"/>
</dbReference>
<dbReference type="PROSITE" id="PS51353">
    <property type="entry name" value="ARSC"/>
    <property type="match status" value="1"/>
</dbReference>
<dbReference type="PANTHER" id="PTHR30041">
    <property type="entry name" value="ARSENATE REDUCTASE"/>
    <property type="match status" value="1"/>
</dbReference>